<dbReference type="RefSeq" id="WP_092755024.1">
    <property type="nucleotide sequence ID" value="NZ_FOCG01000002.1"/>
</dbReference>
<gene>
    <name evidence="2" type="ORF">SAMN05216180_2223</name>
</gene>
<reference evidence="2 3" key="1">
    <citation type="submission" date="2016-10" db="EMBL/GenBank/DDBJ databases">
        <authorList>
            <person name="de Groot N.N."/>
        </authorList>
    </citation>
    <scope>NUCLEOTIDE SEQUENCE [LARGE SCALE GENOMIC DNA]</scope>
    <source>
        <strain evidence="2 3">CGMCC 1.5070</strain>
    </source>
</reference>
<name>A0A1H8CM35_9FIRM</name>
<evidence type="ECO:0000313" key="2">
    <source>
        <dbReference type="EMBL" id="SEM96095.1"/>
    </source>
</evidence>
<evidence type="ECO:0000313" key="3">
    <source>
        <dbReference type="Proteomes" id="UP000199158"/>
    </source>
</evidence>
<keyword evidence="1" id="KW-0472">Membrane</keyword>
<keyword evidence="1" id="KW-1133">Transmembrane helix</keyword>
<keyword evidence="3" id="KW-1185">Reference proteome</keyword>
<sequence>MFYHRLKDLREDTSLGLTLYIFNKENVKKSLQYLKKCYTTNVKTILHLQGVFDMKNLFKKADEMEMAIYFKSMKISWVFLVLTLSIWEVVELARGNHESPVILLVALQGAIFWFSKLYFTHKITKEEKHHEE</sequence>
<feature type="transmembrane region" description="Helical" evidence="1">
    <location>
        <begin position="99"/>
        <end position="119"/>
    </location>
</feature>
<dbReference type="EMBL" id="FOCG01000002">
    <property type="protein sequence ID" value="SEM96095.1"/>
    <property type="molecule type" value="Genomic_DNA"/>
</dbReference>
<protein>
    <submittedName>
        <fullName evidence="2">Uncharacterized protein</fullName>
    </submittedName>
</protein>
<dbReference type="OrthoDB" id="1929328at2"/>
<accession>A0A1H8CM35</accession>
<organism evidence="2 3">
    <name type="scientific">Hydrogenoanaerobacterium saccharovorans</name>
    <dbReference type="NCBI Taxonomy" id="474960"/>
    <lineage>
        <taxon>Bacteria</taxon>
        <taxon>Bacillati</taxon>
        <taxon>Bacillota</taxon>
        <taxon>Clostridia</taxon>
        <taxon>Eubacteriales</taxon>
        <taxon>Oscillospiraceae</taxon>
        <taxon>Hydrogenoanaerobacterium</taxon>
    </lineage>
</organism>
<dbReference type="AlphaFoldDB" id="A0A1H8CM35"/>
<keyword evidence="1" id="KW-0812">Transmembrane</keyword>
<dbReference type="STRING" id="474960.SAMN05216180_2223"/>
<feature type="transmembrane region" description="Helical" evidence="1">
    <location>
        <begin position="68"/>
        <end position="87"/>
    </location>
</feature>
<dbReference type="Proteomes" id="UP000199158">
    <property type="component" value="Unassembled WGS sequence"/>
</dbReference>
<proteinExistence type="predicted"/>
<evidence type="ECO:0000256" key="1">
    <source>
        <dbReference type="SAM" id="Phobius"/>
    </source>
</evidence>